<dbReference type="NCBIfam" id="TIGR01716">
    <property type="entry name" value="RGG_Cterm"/>
    <property type="match status" value="1"/>
</dbReference>
<organism evidence="2 3">
    <name type="scientific">Lactobacillus acetotolerans</name>
    <dbReference type="NCBI Taxonomy" id="1600"/>
    <lineage>
        <taxon>Bacteria</taxon>
        <taxon>Bacillati</taxon>
        <taxon>Bacillota</taxon>
        <taxon>Bacilli</taxon>
        <taxon>Lactobacillales</taxon>
        <taxon>Lactobacillaceae</taxon>
        <taxon>Lactobacillus</taxon>
    </lineage>
</organism>
<dbReference type="KEGG" id="lae:LBAT_1526"/>
<dbReference type="Gene3D" id="1.10.260.40">
    <property type="entry name" value="lambda repressor-like DNA-binding domains"/>
    <property type="match status" value="1"/>
</dbReference>
<keyword evidence="3" id="KW-1185">Reference proteome</keyword>
<accession>A0A0D6A639</accession>
<dbReference type="PATRIC" id="fig|1600.4.peg.1557"/>
<dbReference type="Pfam" id="PF21259">
    <property type="entry name" value="Rgg_C"/>
    <property type="match status" value="1"/>
</dbReference>
<gene>
    <name evidence="2" type="ORF">LBAT_1526</name>
</gene>
<sequence>MYGSTFRQIREKCGVSLDKAAKGIVSPSTLSRWERGKGEIYFDNVLKLLKKLEINLNEFFGANYHSFNEEVAQRINAAYADADSVKLKKITIIQLKKYKKTQQLNTLFLAASASNFYFELTRECIFPINYQIKLRNILSDIENWDNFSINLFNHSINFLPVGQTFNIAKRIINRIEEIQGCNSDNFYTAISAILNALVKLIVRDAKCAEKLVDRIQGITVPATFLYLNVKRAFLIELLNYRMYRNYSIKRMNQIVLFLRKMNADNLAASLCRLFKQVKELDN</sequence>
<dbReference type="InterPro" id="IPR010057">
    <property type="entry name" value="Transcription_activator_Rgg_C"/>
</dbReference>
<dbReference type="RefSeq" id="WP_060459805.1">
    <property type="nucleotide sequence ID" value="NZ_AP014808.1"/>
</dbReference>
<dbReference type="Pfam" id="PF01381">
    <property type="entry name" value="HTH_3"/>
    <property type="match status" value="1"/>
</dbReference>
<dbReference type="PANTHER" id="PTHR37038">
    <property type="entry name" value="TRANSCRIPTIONAL REGULATOR-RELATED"/>
    <property type="match status" value="1"/>
</dbReference>
<dbReference type="OrthoDB" id="2311615at2"/>
<reference evidence="2 3" key="1">
    <citation type="submission" date="2015-03" db="EMBL/GenBank/DDBJ databases">
        <title>Complete genome sequence of Lactobacillus acetotolerans NBRC 13120.</title>
        <authorList>
            <person name="Toh H."/>
            <person name="Morita H."/>
            <person name="Fujita N."/>
        </authorList>
    </citation>
    <scope>NUCLEOTIDE SEQUENCE [LARGE SCALE GENOMIC DNA]</scope>
    <source>
        <strain evidence="2 3">NBRC 13120</strain>
    </source>
</reference>
<dbReference type="InterPro" id="IPR053163">
    <property type="entry name" value="HTH-type_regulator_Rgg"/>
</dbReference>
<dbReference type="CDD" id="cd00093">
    <property type="entry name" value="HTH_XRE"/>
    <property type="match status" value="1"/>
</dbReference>
<protein>
    <submittedName>
        <fullName evidence="2">Transcriptional regulator</fullName>
    </submittedName>
</protein>
<dbReference type="GO" id="GO:0003677">
    <property type="term" value="F:DNA binding"/>
    <property type="evidence" value="ECO:0007669"/>
    <property type="project" value="InterPro"/>
</dbReference>
<evidence type="ECO:0000259" key="1">
    <source>
        <dbReference type="PROSITE" id="PS50943"/>
    </source>
</evidence>
<dbReference type="EMBL" id="AP014808">
    <property type="protein sequence ID" value="BAQ57915.1"/>
    <property type="molecule type" value="Genomic_DNA"/>
</dbReference>
<dbReference type="AlphaFoldDB" id="A0A0D6A639"/>
<evidence type="ECO:0000313" key="3">
    <source>
        <dbReference type="Proteomes" id="UP000035709"/>
    </source>
</evidence>
<dbReference type="SMART" id="SM00530">
    <property type="entry name" value="HTH_XRE"/>
    <property type="match status" value="1"/>
</dbReference>
<dbReference type="InterPro" id="IPR001387">
    <property type="entry name" value="Cro/C1-type_HTH"/>
</dbReference>
<proteinExistence type="predicted"/>
<dbReference type="Proteomes" id="UP000035709">
    <property type="component" value="Chromosome"/>
</dbReference>
<dbReference type="STRING" id="1600.LBAT_1526"/>
<evidence type="ECO:0000313" key="2">
    <source>
        <dbReference type="EMBL" id="BAQ57915.1"/>
    </source>
</evidence>
<feature type="domain" description="HTH cro/C1-type" evidence="1">
    <location>
        <begin position="6"/>
        <end position="59"/>
    </location>
</feature>
<dbReference type="SUPFAM" id="SSF47413">
    <property type="entry name" value="lambda repressor-like DNA-binding domains"/>
    <property type="match status" value="1"/>
</dbReference>
<dbReference type="InterPro" id="IPR010982">
    <property type="entry name" value="Lambda_DNA-bd_dom_sf"/>
</dbReference>
<name>A0A0D6A639_9LACO</name>
<dbReference type="PROSITE" id="PS50943">
    <property type="entry name" value="HTH_CROC1"/>
    <property type="match status" value="1"/>
</dbReference>